<name>A0ACA9SSL3_9GLOM</name>
<keyword evidence="2" id="KW-1185">Reference proteome</keyword>
<evidence type="ECO:0000313" key="1">
    <source>
        <dbReference type="EMBL" id="CAG8846380.1"/>
    </source>
</evidence>
<sequence>QLSGELRRIQQLLKDKTDQNTQLQTNYNALLEKLTNLTPDINTAVKKAIQDSQPLFED</sequence>
<accession>A0ACA9SSL3</accession>
<proteinExistence type="predicted"/>
<dbReference type="Proteomes" id="UP000789920">
    <property type="component" value="Unassembled WGS sequence"/>
</dbReference>
<comment type="caution">
    <text evidence="1">The sequence shown here is derived from an EMBL/GenBank/DDBJ whole genome shotgun (WGS) entry which is preliminary data.</text>
</comment>
<gene>
    <name evidence="1" type="ORF">RPERSI_LOCUS34114</name>
</gene>
<reference evidence="1" key="1">
    <citation type="submission" date="2021-06" db="EMBL/GenBank/DDBJ databases">
        <authorList>
            <person name="Kallberg Y."/>
            <person name="Tangrot J."/>
            <person name="Rosling A."/>
        </authorList>
    </citation>
    <scope>NUCLEOTIDE SEQUENCE</scope>
    <source>
        <strain evidence="1">MA461A</strain>
    </source>
</reference>
<feature type="non-terminal residue" evidence="1">
    <location>
        <position position="58"/>
    </location>
</feature>
<dbReference type="EMBL" id="CAJVQC010150919">
    <property type="protein sequence ID" value="CAG8846380.1"/>
    <property type="molecule type" value="Genomic_DNA"/>
</dbReference>
<protein>
    <submittedName>
        <fullName evidence="1">15613_t:CDS:1</fullName>
    </submittedName>
</protein>
<feature type="non-terminal residue" evidence="1">
    <location>
        <position position="1"/>
    </location>
</feature>
<organism evidence="1 2">
    <name type="scientific">Racocetra persica</name>
    <dbReference type="NCBI Taxonomy" id="160502"/>
    <lineage>
        <taxon>Eukaryota</taxon>
        <taxon>Fungi</taxon>
        <taxon>Fungi incertae sedis</taxon>
        <taxon>Mucoromycota</taxon>
        <taxon>Glomeromycotina</taxon>
        <taxon>Glomeromycetes</taxon>
        <taxon>Diversisporales</taxon>
        <taxon>Gigasporaceae</taxon>
        <taxon>Racocetra</taxon>
    </lineage>
</organism>
<evidence type="ECO:0000313" key="2">
    <source>
        <dbReference type="Proteomes" id="UP000789920"/>
    </source>
</evidence>